<proteinExistence type="predicted"/>
<sequence>MQVMETVTQAEDQFSNYTVGETEHSVNGIDRGSYLYGKVNHEQNTGQSGSLWKTFKWINIGIWNAILSENVPSESARAYQDFVNHCCSGGPRNPHTARAMKGCIEWPRGIPKHGLKSKLLEARIESQKSQLRNVLKYLNSWRM</sequence>
<keyword evidence="2" id="KW-1185">Reference proteome</keyword>
<reference evidence="1 2" key="1">
    <citation type="journal article" date="2021" name="BMC Genomics">
        <title>Datura genome reveals duplications of psychoactive alkaloid biosynthetic genes and high mutation rate following tissue culture.</title>
        <authorList>
            <person name="Rajewski A."/>
            <person name="Carter-House D."/>
            <person name="Stajich J."/>
            <person name="Litt A."/>
        </authorList>
    </citation>
    <scope>NUCLEOTIDE SEQUENCE [LARGE SCALE GENOMIC DNA]</scope>
    <source>
        <strain evidence="1">AR-01</strain>
    </source>
</reference>
<evidence type="ECO:0008006" key="3">
    <source>
        <dbReference type="Google" id="ProtNLM"/>
    </source>
</evidence>
<name>A0ABS8WMR3_DATST</name>
<protein>
    <recommendedName>
        <fullName evidence="3">Transposase</fullName>
    </recommendedName>
</protein>
<dbReference type="Proteomes" id="UP000823775">
    <property type="component" value="Unassembled WGS sequence"/>
</dbReference>
<accession>A0ABS8WMR3</accession>
<evidence type="ECO:0000313" key="1">
    <source>
        <dbReference type="EMBL" id="MCE3051206.1"/>
    </source>
</evidence>
<dbReference type="EMBL" id="JACEIK010008266">
    <property type="protein sequence ID" value="MCE3051206.1"/>
    <property type="molecule type" value="Genomic_DNA"/>
</dbReference>
<gene>
    <name evidence="1" type="ORF">HAX54_049114</name>
</gene>
<organism evidence="1 2">
    <name type="scientific">Datura stramonium</name>
    <name type="common">Jimsonweed</name>
    <name type="synonym">Common thornapple</name>
    <dbReference type="NCBI Taxonomy" id="4076"/>
    <lineage>
        <taxon>Eukaryota</taxon>
        <taxon>Viridiplantae</taxon>
        <taxon>Streptophyta</taxon>
        <taxon>Embryophyta</taxon>
        <taxon>Tracheophyta</taxon>
        <taxon>Spermatophyta</taxon>
        <taxon>Magnoliopsida</taxon>
        <taxon>eudicotyledons</taxon>
        <taxon>Gunneridae</taxon>
        <taxon>Pentapetalae</taxon>
        <taxon>asterids</taxon>
        <taxon>lamiids</taxon>
        <taxon>Solanales</taxon>
        <taxon>Solanaceae</taxon>
        <taxon>Solanoideae</taxon>
        <taxon>Datureae</taxon>
        <taxon>Datura</taxon>
    </lineage>
</organism>
<evidence type="ECO:0000313" key="2">
    <source>
        <dbReference type="Proteomes" id="UP000823775"/>
    </source>
</evidence>
<comment type="caution">
    <text evidence="1">The sequence shown here is derived from an EMBL/GenBank/DDBJ whole genome shotgun (WGS) entry which is preliminary data.</text>
</comment>